<feature type="region of interest" description="Disordered" evidence="1">
    <location>
        <begin position="285"/>
        <end position="352"/>
    </location>
</feature>
<feature type="compositionally biased region" description="Basic and acidic residues" evidence="1">
    <location>
        <begin position="1"/>
        <end position="13"/>
    </location>
</feature>
<gene>
    <name evidence="2" type="ORF">L2672_09750</name>
</gene>
<feature type="compositionally biased region" description="Basic and acidic residues" evidence="1">
    <location>
        <begin position="145"/>
        <end position="169"/>
    </location>
</feature>
<feature type="compositionally biased region" description="Acidic residues" evidence="1">
    <location>
        <begin position="40"/>
        <end position="97"/>
    </location>
</feature>
<dbReference type="Proteomes" id="UP001139333">
    <property type="component" value="Unassembled WGS sequence"/>
</dbReference>
<organism evidence="2 3">
    <name type="scientific">Shewanella gaetbuli</name>
    <dbReference type="NCBI Taxonomy" id="220752"/>
    <lineage>
        <taxon>Bacteria</taxon>
        <taxon>Pseudomonadati</taxon>
        <taxon>Pseudomonadota</taxon>
        <taxon>Gammaproteobacteria</taxon>
        <taxon>Alteromonadales</taxon>
        <taxon>Shewanellaceae</taxon>
        <taxon>Shewanella</taxon>
    </lineage>
</organism>
<feature type="region of interest" description="Disordered" evidence="1">
    <location>
        <begin position="1"/>
        <end position="171"/>
    </location>
</feature>
<name>A0A9X1ZK35_9GAMM</name>
<keyword evidence="3" id="KW-1185">Reference proteome</keyword>
<feature type="compositionally biased region" description="Basic and acidic residues" evidence="1">
    <location>
        <begin position="335"/>
        <end position="352"/>
    </location>
</feature>
<protein>
    <submittedName>
        <fullName evidence="2">Uncharacterized protein</fullName>
    </submittedName>
</protein>
<dbReference type="EMBL" id="JAKIKP010000006">
    <property type="protein sequence ID" value="MCL1142976.1"/>
    <property type="molecule type" value="Genomic_DNA"/>
</dbReference>
<dbReference type="AlphaFoldDB" id="A0A9X1ZK35"/>
<proteinExistence type="predicted"/>
<evidence type="ECO:0000313" key="2">
    <source>
        <dbReference type="EMBL" id="MCL1142976.1"/>
    </source>
</evidence>
<feature type="compositionally biased region" description="Basic and acidic residues" evidence="1">
    <location>
        <begin position="297"/>
        <end position="312"/>
    </location>
</feature>
<reference evidence="2" key="1">
    <citation type="submission" date="2022-01" db="EMBL/GenBank/DDBJ databases">
        <title>Whole genome-based taxonomy of the Shewanellaceae.</title>
        <authorList>
            <person name="Martin-Rodriguez A.J."/>
        </authorList>
    </citation>
    <scope>NUCLEOTIDE SEQUENCE</scope>
    <source>
        <strain evidence="2">DSM 16422</strain>
    </source>
</reference>
<accession>A0A9X1ZK35</accession>
<evidence type="ECO:0000256" key="1">
    <source>
        <dbReference type="SAM" id="MobiDB-lite"/>
    </source>
</evidence>
<sequence>MATKQDDIFDTDPKPTTNLFGGDVDDEFVQATPEERGDVILDEPEEETEVEETEEESEAKESDDESEEETEENEEEPEESEDESDADEELDEEQDEDEKPKKKAQSSGKVPRSRLNKEIRKRRELEARLRELEQGKEQSPQSQKGKSEPEPEPVALKDKISKDGFHKMQEAMIDGNSEEAFELFTEMMTNVASTVSEAAAEKARQEALGEIQHKETVNELSKTASELAERYPELDHESDMADEGLIEEVVETRNLYIDRGMSPAEALRKAVRLVAIDNELVDRKAEVKKPKAPSRIDALDRKTELSKKERGRLGGGSKSPASNDRSRIANLSDPDFARLSDEARRRARGDYL</sequence>
<evidence type="ECO:0000313" key="3">
    <source>
        <dbReference type="Proteomes" id="UP001139333"/>
    </source>
</evidence>
<comment type="caution">
    <text evidence="2">The sequence shown here is derived from an EMBL/GenBank/DDBJ whole genome shotgun (WGS) entry which is preliminary data.</text>
</comment>
<feature type="compositionally biased region" description="Basic and acidic residues" evidence="1">
    <location>
        <begin position="115"/>
        <end position="136"/>
    </location>
</feature>
<dbReference type="RefSeq" id="WP_248995662.1">
    <property type="nucleotide sequence ID" value="NZ_JAKIKP010000006.1"/>
</dbReference>